<keyword evidence="13" id="KW-1185">Reference proteome</keyword>
<dbReference type="SUPFAM" id="SSF58104">
    <property type="entry name" value="Methyl-accepting chemotaxis protein (MCP) signaling domain"/>
    <property type="match status" value="1"/>
</dbReference>
<keyword evidence="9" id="KW-0175">Coiled coil</keyword>
<keyword evidence="4 10" id="KW-0812">Transmembrane</keyword>
<dbReference type="GO" id="GO:0006935">
    <property type="term" value="P:chemotaxis"/>
    <property type="evidence" value="ECO:0007669"/>
    <property type="project" value="InterPro"/>
</dbReference>
<dbReference type="InterPro" id="IPR033480">
    <property type="entry name" value="sCache_2"/>
</dbReference>
<dbReference type="GO" id="GO:0007165">
    <property type="term" value="P:signal transduction"/>
    <property type="evidence" value="ECO:0007669"/>
    <property type="project" value="UniProtKB-KW"/>
</dbReference>
<dbReference type="SMART" id="SM01049">
    <property type="entry name" value="Cache_2"/>
    <property type="match status" value="1"/>
</dbReference>
<dbReference type="Proteomes" id="UP000295110">
    <property type="component" value="Unassembled WGS sequence"/>
</dbReference>
<keyword evidence="8" id="KW-0807">Transducer</keyword>
<evidence type="ECO:0000256" key="2">
    <source>
        <dbReference type="ARBA" id="ARBA00022475"/>
    </source>
</evidence>
<keyword evidence="2" id="KW-1003">Cell membrane</keyword>
<evidence type="ECO:0000256" key="3">
    <source>
        <dbReference type="ARBA" id="ARBA00022481"/>
    </source>
</evidence>
<dbReference type="Gene3D" id="3.30.450.20">
    <property type="entry name" value="PAS domain"/>
    <property type="match status" value="1"/>
</dbReference>
<evidence type="ECO:0000256" key="8">
    <source>
        <dbReference type="PROSITE-ProRule" id="PRU00284"/>
    </source>
</evidence>
<protein>
    <submittedName>
        <fullName evidence="12">Methyl-accepting chemotaxis sensory transducer with Cache sensor</fullName>
    </submittedName>
</protein>
<dbReference type="Gene3D" id="1.10.287.950">
    <property type="entry name" value="Methyl-accepting chemotaxis protein"/>
    <property type="match status" value="1"/>
</dbReference>
<dbReference type="Pfam" id="PF17200">
    <property type="entry name" value="sCache_2"/>
    <property type="match status" value="1"/>
</dbReference>
<dbReference type="PANTHER" id="PTHR43531:SF14">
    <property type="entry name" value="METHYL-ACCEPTING CHEMOTAXIS PROTEIN I-RELATED"/>
    <property type="match status" value="1"/>
</dbReference>
<sequence>MFQALNFKRKILAIVAGAVFGIALMTLVSVLQARHDIMLGRQSALRSAVQSAAMVVSGYQEAARSGAMSEADAQKAAIDAVRMARYGDTAGQADYFYILTTEGVAIMHPHNKKWVPGQTVIGKTINKDGVDTAKLLVDAVAASRDGNAYIASTVAKPGDPSPDPVLYPKLQHLIRVPGWNWIVGSGLYMDDVEQQVWAVALRQTGIGVVVLLAIGGLGYAISRAVLRQLGGEPALAIGIMDSVAHGNLAVEVPPSTSGSLLEGLGHMVQAMRATVEQVRASSDSIDTASREIAAGNLDLSHRTEQTASNLQQAATAMDELTGTVQQSAASAQQANALASSAVSVARRGGEVIGQVVSTMTEINHSSGKIADIIGVIDSIAFQTNILALNAAVEAARAGEQGRGFAVVASEVRSLAQRSAEAAKEIKTLISSSVDSVQAGTRLVDEAGTTMREIVDAVQRVGHIIGEITLASTEQSTGISHVNTAVAQLDQMTQQNSALVEESAAAAESLKEQAQRLSQAVNAFRLGA</sequence>
<evidence type="ECO:0000313" key="13">
    <source>
        <dbReference type="Proteomes" id="UP000295110"/>
    </source>
</evidence>
<organism evidence="12 13">
    <name type="scientific">Roseateles saccharophilus</name>
    <name type="common">Pseudomonas saccharophila</name>
    <dbReference type="NCBI Taxonomy" id="304"/>
    <lineage>
        <taxon>Bacteria</taxon>
        <taxon>Pseudomonadati</taxon>
        <taxon>Pseudomonadota</taxon>
        <taxon>Betaproteobacteria</taxon>
        <taxon>Burkholderiales</taxon>
        <taxon>Sphaerotilaceae</taxon>
        <taxon>Roseateles</taxon>
    </lineage>
</organism>
<dbReference type="CDD" id="cd11386">
    <property type="entry name" value="MCP_signal"/>
    <property type="match status" value="1"/>
</dbReference>
<accession>A0A4R3UB31</accession>
<reference evidence="12 13" key="1">
    <citation type="submission" date="2019-03" db="EMBL/GenBank/DDBJ databases">
        <title>Genomic Encyclopedia of Type Strains, Phase IV (KMG-IV): sequencing the most valuable type-strain genomes for metagenomic binning, comparative biology and taxonomic classification.</title>
        <authorList>
            <person name="Goeker M."/>
        </authorList>
    </citation>
    <scope>NUCLEOTIDE SEQUENCE [LARGE SCALE GENOMIC DNA]</scope>
    <source>
        <strain evidence="12 13">DSM 654</strain>
    </source>
</reference>
<dbReference type="InterPro" id="IPR004089">
    <property type="entry name" value="MCPsignal_dom"/>
</dbReference>
<gene>
    <name evidence="12" type="ORF">EV671_10559</name>
</gene>
<evidence type="ECO:0000256" key="1">
    <source>
        <dbReference type="ARBA" id="ARBA00004651"/>
    </source>
</evidence>
<dbReference type="SMART" id="SM00283">
    <property type="entry name" value="MA"/>
    <property type="match status" value="1"/>
</dbReference>
<feature type="domain" description="Methyl-accepting transducer" evidence="11">
    <location>
        <begin position="281"/>
        <end position="510"/>
    </location>
</feature>
<name>A0A4R3UB31_ROSSA</name>
<dbReference type="PANTHER" id="PTHR43531">
    <property type="entry name" value="PROTEIN ICFG"/>
    <property type="match status" value="1"/>
</dbReference>
<dbReference type="InterPro" id="IPR004090">
    <property type="entry name" value="Chemotax_Me-accpt_rcpt"/>
</dbReference>
<evidence type="ECO:0000313" key="12">
    <source>
        <dbReference type="EMBL" id="TCU84052.1"/>
    </source>
</evidence>
<feature type="coiled-coil region" evidence="9">
    <location>
        <begin position="481"/>
        <end position="519"/>
    </location>
</feature>
<keyword evidence="3" id="KW-0488">Methylation</keyword>
<evidence type="ECO:0000259" key="11">
    <source>
        <dbReference type="PROSITE" id="PS50111"/>
    </source>
</evidence>
<keyword evidence="5 10" id="KW-1133">Transmembrane helix</keyword>
<dbReference type="FunFam" id="1.10.287.950:FF:000001">
    <property type="entry name" value="Methyl-accepting chemotaxis sensory transducer"/>
    <property type="match status" value="1"/>
</dbReference>
<dbReference type="Pfam" id="PF00015">
    <property type="entry name" value="MCPsignal"/>
    <property type="match status" value="1"/>
</dbReference>
<dbReference type="PROSITE" id="PS50111">
    <property type="entry name" value="CHEMOTAXIS_TRANSDUC_2"/>
    <property type="match status" value="1"/>
</dbReference>
<dbReference type="PRINTS" id="PR00260">
    <property type="entry name" value="CHEMTRNSDUCR"/>
</dbReference>
<evidence type="ECO:0000256" key="7">
    <source>
        <dbReference type="ARBA" id="ARBA00029447"/>
    </source>
</evidence>
<dbReference type="AlphaFoldDB" id="A0A4R3UB31"/>
<dbReference type="RefSeq" id="WP_277592494.1">
    <property type="nucleotide sequence ID" value="NZ_CBCSGL010000078.1"/>
</dbReference>
<dbReference type="InterPro" id="IPR051310">
    <property type="entry name" value="MCP_chemotaxis"/>
</dbReference>
<evidence type="ECO:0000256" key="9">
    <source>
        <dbReference type="SAM" id="Coils"/>
    </source>
</evidence>
<dbReference type="GO" id="GO:0005886">
    <property type="term" value="C:plasma membrane"/>
    <property type="evidence" value="ECO:0007669"/>
    <property type="project" value="UniProtKB-SubCell"/>
</dbReference>
<evidence type="ECO:0000256" key="6">
    <source>
        <dbReference type="ARBA" id="ARBA00023136"/>
    </source>
</evidence>
<evidence type="ECO:0000256" key="4">
    <source>
        <dbReference type="ARBA" id="ARBA00022692"/>
    </source>
</evidence>
<evidence type="ECO:0000256" key="10">
    <source>
        <dbReference type="SAM" id="Phobius"/>
    </source>
</evidence>
<comment type="caution">
    <text evidence="12">The sequence shown here is derived from an EMBL/GenBank/DDBJ whole genome shotgun (WGS) entry which is preliminary data.</text>
</comment>
<comment type="similarity">
    <text evidence="7">Belongs to the methyl-accepting chemotaxis (MCP) protein family.</text>
</comment>
<feature type="transmembrane region" description="Helical" evidence="10">
    <location>
        <begin position="12"/>
        <end position="31"/>
    </location>
</feature>
<dbReference type="EMBL" id="SMBU01000055">
    <property type="protein sequence ID" value="TCU84052.1"/>
    <property type="molecule type" value="Genomic_DNA"/>
</dbReference>
<evidence type="ECO:0000256" key="5">
    <source>
        <dbReference type="ARBA" id="ARBA00022989"/>
    </source>
</evidence>
<dbReference type="GO" id="GO:0004888">
    <property type="term" value="F:transmembrane signaling receptor activity"/>
    <property type="evidence" value="ECO:0007669"/>
    <property type="project" value="InterPro"/>
</dbReference>
<comment type="subcellular location">
    <subcellularLocation>
        <location evidence="1">Cell membrane</location>
        <topology evidence="1">Multi-pass membrane protein</topology>
    </subcellularLocation>
</comment>
<keyword evidence="6 10" id="KW-0472">Membrane</keyword>
<proteinExistence type="inferred from homology"/>